<sequence>MADEKPLKKKKQNAADLQKALRAAQGGGAGGAGGEGQPKVPIDYKKTFGRIAIILVVIWVIAFIIPSWIAKAVAGALTLVAIGFGIWFVRFVKKNEALGDLLRGADTAEGRKEALEKLDKDFKKGDTQAVLARAQLEMQEDPRKALTTLETINLDKALQPVADQVRSLRGMLHLTLGEPNEARALVDKIDLGKTQERKQRAMFATVSAEAWARTGQAKKALETLELFNPDDEELGEIRVQMLRARAFAYAHANDIKGLARTLRRLAETSPQLLGMFVSAKKTHPLLEREAKKILMSTGAVPRKMVRQKM</sequence>
<reference evidence="2" key="1">
    <citation type="submission" date="2021-12" db="EMBL/GenBank/DDBJ databases">
        <title>Discovery of the Pendulisporaceae a myxobacterial family with distinct sporulation behavior and unique specialized metabolism.</title>
        <authorList>
            <person name="Garcia R."/>
            <person name="Popoff A."/>
            <person name="Bader C.D."/>
            <person name="Loehr J."/>
            <person name="Walesch S."/>
            <person name="Walt C."/>
            <person name="Boldt J."/>
            <person name="Bunk B."/>
            <person name="Haeckl F.J.F.P.J."/>
            <person name="Gunesch A.P."/>
            <person name="Birkelbach J."/>
            <person name="Nuebel U."/>
            <person name="Pietschmann T."/>
            <person name="Bach T."/>
            <person name="Mueller R."/>
        </authorList>
    </citation>
    <scope>NUCLEOTIDE SEQUENCE</scope>
    <source>
        <strain evidence="2">MSr11367</strain>
    </source>
</reference>
<dbReference type="InterPro" id="IPR011990">
    <property type="entry name" value="TPR-like_helical_dom_sf"/>
</dbReference>
<protein>
    <submittedName>
        <fullName evidence="2">Uncharacterized protein</fullName>
    </submittedName>
</protein>
<dbReference type="EMBL" id="CP089983">
    <property type="protein sequence ID" value="WXB10073.1"/>
    <property type="molecule type" value="Genomic_DNA"/>
</dbReference>
<evidence type="ECO:0000313" key="2">
    <source>
        <dbReference type="EMBL" id="WXB10073.1"/>
    </source>
</evidence>
<name>A0ABZ2LGK6_9BACT</name>
<keyword evidence="1" id="KW-0472">Membrane</keyword>
<keyword evidence="1" id="KW-1133">Transmembrane helix</keyword>
<evidence type="ECO:0000313" key="3">
    <source>
        <dbReference type="Proteomes" id="UP001374803"/>
    </source>
</evidence>
<accession>A0ABZ2LGK6</accession>
<keyword evidence="3" id="KW-1185">Reference proteome</keyword>
<evidence type="ECO:0000256" key="1">
    <source>
        <dbReference type="SAM" id="Phobius"/>
    </source>
</evidence>
<organism evidence="2 3">
    <name type="scientific">Pendulispora rubella</name>
    <dbReference type="NCBI Taxonomy" id="2741070"/>
    <lineage>
        <taxon>Bacteria</taxon>
        <taxon>Pseudomonadati</taxon>
        <taxon>Myxococcota</taxon>
        <taxon>Myxococcia</taxon>
        <taxon>Myxococcales</taxon>
        <taxon>Sorangiineae</taxon>
        <taxon>Pendulisporaceae</taxon>
        <taxon>Pendulispora</taxon>
    </lineage>
</organism>
<dbReference type="RefSeq" id="WP_394839749.1">
    <property type="nucleotide sequence ID" value="NZ_CP089929.1"/>
</dbReference>
<proteinExistence type="predicted"/>
<keyword evidence="1" id="KW-0812">Transmembrane</keyword>
<dbReference type="Proteomes" id="UP001374803">
    <property type="component" value="Chromosome"/>
</dbReference>
<feature type="transmembrane region" description="Helical" evidence="1">
    <location>
        <begin position="47"/>
        <end position="66"/>
    </location>
</feature>
<gene>
    <name evidence="2" type="ORF">LVJ94_22950</name>
</gene>
<feature type="transmembrane region" description="Helical" evidence="1">
    <location>
        <begin position="72"/>
        <end position="92"/>
    </location>
</feature>
<dbReference type="Gene3D" id="1.25.40.10">
    <property type="entry name" value="Tetratricopeptide repeat domain"/>
    <property type="match status" value="1"/>
</dbReference>